<dbReference type="SUPFAM" id="SSF55781">
    <property type="entry name" value="GAF domain-like"/>
    <property type="match status" value="1"/>
</dbReference>
<reference evidence="4" key="1">
    <citation type="journal article" date="2018" name="Front. Microbiol.">
        <title>Genome-Based Analysis Reveals the Taxonomy and Diversity of the Family Idiomarinaceae.</title>
        <authorList>
            <person name="Liu Y."/>
            <person name="Lai Q."/>
            <person name="Shao Z."/>
        </authorList>
    </citation>
    <scope>NUCLEOTIDE SEQUENCE [LARGE SCALE GENOMIC DNA]</scope>
    <source>
        <strain evidence="4">AIS</strain>
    </source>
</reference>
<dbReference type="PANTHER" id="PTHR44757:SF2">
    <property type="entry name" value="BIOFILM ARCHITECTURE MAINTENANCE PROTEIN MBAA"/>
    <property type="match status" value="1"/>
</dbReference>
<gene>
    <name evidence="3" type="ORF">CWE13_02290</name>
</gene>
<dbReference type="Pfam" id="PF01590">
    <property type="entry name" value="GAF"/>
    <property type="match status" value="1"/>
</dbReference>
<proteinExistence type="predicted"/>
<sequence length="594" mass="66818">MPNESVTNSVFQALADVFTVSEQEGFFDILTQRLAEILAVEHVLIARVDEVQHIAIARSFYSLGEHRHDVHYSLAGTPCETINERAPCIYVAGVAEKFPSDKMLVDLGIESYLGFPIIDRNGEKLGLIAIMANKPLDNADLCREVLRIAGAQVGSELQRRTNERIVHDLAFKDPVTGGPNRPAFMQEIEAEIRKADATKLGLSLLVVNIRRFKEVNDTYSHSIGDELLAAVAQRLRSFLQDKDFVARFSSDEFGILLPESRQQDLPQAIENIKAAFHDTLTAGERPFNIDVRIGAAHYPSDSAMVGSLLQRASIALNHARTVSTQSRIYDISMSQELLNEQHMLERLKLALQEETLELYYQPQFDVRTGALCGAEALCRWNDEELGAISPIQFIHLAEERGLIHLLGDWVVRTAVAQLQEWLRDYEPFEGALSVNISARQFDDPFMANYLIDKVSDLPRGMFAVELTESIMMRNPQQGMQQLRRLHEAGFRIAVDDFGTGYSSLSYLTQFPISLLKIDRSFIQHMRPGNHQHSIVMTILAMANVLGLDTVAEGVETVEQEKLLKDMGCYCMQGFLRGKPTPAKEFAERWLNVKQ</sequence>
<protein>
    <submittedName>
        <fullName evidence="3">Histidine kinase</fullName>
    </submittedName>
</protein>
<dbReference type="Gene3D" id="3.30.450.40">
    <property type="match status" value="1"/>
</dbReference>
<name>A0A432WXH5_9GAMM</name>
<dbReference type="SMART" id="SM00052">
    <property type="entry name" value="EAL"/>
    <property type="match status" value="1"/>
</dbReference>
<evidence type="ECO:0000313" key="4">
    <source>
        <dbReference type="Proteomes" id="UP000286934"/>
    </source>
</evidence>
<dbReference type="RefSeq" id="WP_126805708.1">
    <property type="nucleotide sequence ID" value="NZ_PIPP01000001.1"/>
</dbReference>
<dbReference type="InterPro" id="IPR000160">
    <property type="entry name" value="GGDEF_dom"/>
</dbReference>
<evidence type="ECO:0000313" key="3">
    <source>
        <dbReference type="EMBL" id="RUO38490.1"/>
    </source>
</evidence>
<dbReference type="NCBIfam" id="TIGR00254">
    <property type="entry name" value="GGDEF"/>
    <property type="match status" value="1"/>
</dbReference>
<keyword evidence="3" id="KW-0418">Kinase</keyword>
<dbReference type="Pfam" id="PF00990">
    <property type="entry name" value="GGDEF"/>
    <property type="match status" value="1"/>
</dbReference>
<dbReference type="InterPro" id="IPR029016">
    <property type="entry name" value="GAF-like_dom_sf"/>
</dbReference>
<dbReference type="InterPro" id="IPR052155">
    <property type="entry name" value="Biofilm_reg_signaling"/>
</dbReference>
<dbReference type="InterPro" id="IPR035919">
    <property type="entry name" value="EAL_sf"/>
</dbReference>
<dbReference type="CDD" id="cd01948">
    <property type="entry name" value="EAL"/>
    <property type="match status" value="1"/>
</dbReference>
<feature type="domain" description="GGDEF" evidence="2">
    <location>
        <begin position="200"/>
        <end position="333"/>
    </location>
</feature>
<dbReference type="PROSITE" id="PS50887">
    <property type="entry name" value="GGDEF"/>
    <property type="match status" value="1"/>
</dbReference>
<dbReference type="SMART" id="SM00065">
    <property type="entry name" value="GAF"/>
    <property type="match status" value="1"/>
</dbReference>
<dbReference type="EMBL" id="PIPP01000001">
    <property type="protein sequence ID" value="RUO38490.1"/>
    <property type="molecule type" value="Genomic_DNA"/>
</dbReference>
<dbReference type="PANTHER" id="PTHR44757">
    <property type="entry name" value="DIGUANYLATE CYCLASE DGCP"/>
    <property type="match status" value="1"/>
</dbReference>
<dbReference type="InterPro" id="IPR003018">
    <property type="entry name" value="GAF"/>
</dbReference>
<dbReference type="Proteomes" id="UP000286934">
    <property type="component" value="Unassembled WGS sequence"/>
</dbReference>
<dbReference type="InterPro" id="IPR029787">
    <property type="entry name" value="Nucleotide_cyclase"/>
</dbReference>
<feature type="domain" description="EAL" evidence="1">
    <location>
        <begin position="340"/>
        <end position="593"/>
    </location>
</feature>
<dbReference type="AlphaFoldDB" id="A0A432WXH5"/>
<dbReference type="InterPro" id="IPR043128">
    <property type="entry name" value="Rev_trsase/Diguanyl_cyclase"/>
</dbReference>
<evidence type="ECO:0000259" key="1">
    <source>
        <dbReference type="PROSITE" id="PS50883"/>
    </source>
</evidence>
<dbReference type="GO" id="GO:0016301">
    <property type="term" value="F:kinase activity"/>
    <property type="evidence" value="ECO:0007669"/>
    <property type="project" value="UniProtKB-KW"/>
</dbReference>
<organism evidence="3 4">
    <name type="scientific">Aliidiomarina shirensis</name>
    <dbReference type="NCBI Taxonomy" id="1048642"/>
    <lineage>
        <taxon>Bacteria</taxon>
        <taxon>Pseudomonadati</taxon>
        <taxon>Pseudomonadota</taxon>
        <taxon>Gammaproteobacteria</taxon>
        <taxon>Alteromonadales</taxon>
        <taxon>Idiomarinaceae</taxon>
        <taxon>Aliidiomarina</taxon>
    </lineage>
</organism>
<dbReference type="SMART" id="SM00267">
    <property type="entry name" value="GGDEF"/>
    <property type="match status" value="1"/>
</dbReference>
<dbReference type="Gene3D" id="3.30.70.270">
    <property type="match status" value="1"/>
</dbReference>
<dbReference type="SUPFAM" id="SSF141868">
    <property type="entry name" value="EAL domain-like"/>
    <property type="match status" value="1"/>
</dbReference>
<dbReference type="PROSITE" id="PS50883">
    <property type="entry name" value="EAL"/>
    <property type="match status" value="1"/>
</dbReference>
<dbReference type="Pfam" id="PF00563">
    <property type="entry name" value="EAL"/>
    <property type="match status" value="1"/>
</dbReference>
<accession>A0A432WXH5</accession>
<keyword evidence="4" id="KW-1185">Reference proteome</keyword>
<dbReference type="CDD" id="cd01949">
    <property type="entry name" value="GGDEF"/>
    <property type="match status" value="1"/>
</dbReference>
<dbReference type="InterPro" id="IPR001633">
    <property type="entry name" value="EAL_dom"/>
</dbReference>
<dbReference type="Gene3D" id="3.20.20.450">
    <property type="entry name" value="EAL domain"/>
    <property type="match status" value="1"/>
</dbReference>
<dbReference type="SUPFAM" id="SSF55073">
    <property type="entry name" value="Nucleotide cyclase"/>
    <property type="match status" value="1"/>
</dbReference>
<dbReference type="OrthoDB" id="9804951at2"/>
<comment type="caution">
    <text evidence="3">The sequence shown here is derived from an EMBL/GenBank/DDBJ whole genome shotgun (WGS) entry which is preliminary data.</text>
</comment>
<evidence type="ECO:0000259" key="2">
    <source>
        <dbReference type="PROSITE" id="PS50887"/>
    </source>
</evidence>
<keyword evidence="3" id="KW-0808">Transferase</keyword>